<dbReference type="EMBL" id="CP068176">
    <property type="protein sequence ID" value="QQT86748.1"/>
    <property type="molecule type" value="Genomic_DNA"/>
</dbReference>
<feature type="domain" description="L-asparaginase N-terminal" evidence="2">
    <location>
        <begin position="3"/>
        <end position="174"/>
    </location>
</feature>
<dbReference type="InterPro" id="IPR027474">
    <property type="entry name" value="L-asparaginase_N"/>
</dbReference>
<dbReference type="GO" id="GO:0004067">
    <property type="term" value="F:asparaginase activity"/>
    <property type="evidence" value="ECO:0007669"/>
    <property type="project" value="UniProtKB-UniRule"/>
</dbReference>
<dbReference type="InterPro" id="IPR027473">
    <property type="entry name" value="L-asparaginase_C"/>
</dbReference>
<dbReference type="PANTHER" id="PTHR11707:SF28">
    <property type="entry name" value="60 KDA LYSOPHOSPHOLIPASE"/>
    <property type="match status" value="1"/>
</dbReference>
<dbReference type="Gene3D" id="3.40.50.40">
    <property type="match status" value="1"/>
</dbReference>
<evidence type="ECO:0000313" key="3">
    <source>
        <dbReference type="EMBL" id="QQT86748.1"/>
    </source>
</evidence>
<organism evidence="3 4">
    <name type="scientific">Acinetobacter ursingii</name>
    <dbReference type="NCBI Taxonomy" id="108980"/>
    <lineage>
        <taxon>Bacteria</taxon>
        <taxon>Pseudomonadati</taxon>
        <taxon>Pseudomonadota</taxon>
        <taxon>Gammaproteobacteria</taxon>
        <taxon>Moraxellales</taxon>
        <taxon>Moraxellaceae</taxon>
        <taxon>Acinetobacter</taxon>
    </lineage>
</organism>
<evidence type="ECO:0000313" key="4">
    <source>
        <dbReference type="Proteomes" id="UP000595320"/>
    </source>
</evidence>
<dbReference type="SUPFAM" id="SSF53774">
    <property type="entry name" value="Glutaminase/Asparaginase"/>
    <property type="match status" value="1"/>
</dbReference>
<dbReference type="SFLD" id="SFLDS00057">
    <property type="entry name" value="Glutaminase/Asparaginase"/>
    <property type="match status" value="1"/>
</dbReference>
<dbReference type="Gene3D" id="3.40.50.1170">
    <property type="entry name" value="L-asparaginase, N-terminal domain"/>
    <property type="match status" value="1"/>
</dbReference>
<feature type="active site" description="O-isoaspartyl threonine intermediate" evidence="1">
    <location>
        <position position="12"/>
    </location>
</feature>
<dbReference type="PANTHER" id="PTHR11707">
    <property type="entry name" value="L-ASPARAGINASE"/>
    <property type="match status" value="1"/>
</dbReference>
<dbReference type="AlphaFoldDB" id="A0A7T9UJ62"/>
<dbReference type="Pfam" id="PF00710">
    <property type="entry name" value="Asparaginase"/>
    <property type="match status" value="1"/>
</dbReference>
<dbReference type="PROSITE" id="PS51732">
    <property type="entry name" value="ASN_GLN_ASE_3"/>
    <property type="match status" value="1"/>
</dbReference>
<dbReference type="GeneID" id="66210343"/>
<evidence type="ECO:0000256" key="1">
    <source>
        <dbReference type="PIRSR" id="PIRSR001220-1"/>
    </source>
</evidence>
<name>A0A7T9UJ62_9GAMM</name>
<evidence type="ECO:0000259" key="2">
    <source>
        <dbReference type="Pfam" id="PF00710"/>
    </source>
</evidence>
<dbReference type="RefSeq" id="WP_004994013.1">
    <property type="nucleotide sequence ID" value="NZ_BKGH01000001.1"/>
</dbReference>
<dbReference type="Proteomes" id="UP000595320">
    <property type="component" value="Chromosome"/>
</dbReference>
<sequence>MKKIALIYMGGTFGCVGEPLAPMPYIQFMPQLQRIIPIELHVDCFSAPVIKDSSACTAPDWLMLVQQIQQLQLQGYAHFVVIHGTDTLSYAAATLARFLGQSCHLVITGSQYPLLNKAGTDTREFTDALDNLYYALDQVVKLPAGSYLAFHHQVFHAQTALKIQTTELDAFTGILAEKDCETVQQSYLVNDETILRSQNLSLLNIMAQPIGLHAFKQQLQNLVSHPPHFLIMQGFGTGNLAVDEELISLLQQLRQQDCLSILTTQVCFGQMDQRYAVSEWVHSAKILINNTLSHADLYAKALQLYLQFDSPELREQHWTLS</sequence>
<proteinExistence type="predicted"/>
<dbReference type="PIRSF" id="PIRSF001220">
    <property type="entry name" value="L-ASNase_gatD"/>
    <property type="match status" value="1"/>
</dbReference>
<dbReference type="PROSITE" id="PS51257">
    <property type="entry name" value="PROKAR_LIPOPROTEIN"/>
    <property type="match status" value="1"/>
</dbReference>
<dbReference type="SMART" id="SM00870">
    <property type="entry name" value="Asparaginase"/>
    <property type="match status" value="1"/>
</dbReference>
<accession>A0A7T9UJ62</accession>
<dbReference type="InterPro" id="IPR037152">
    <property type="entry name" value="L-asparaginase_N_sf"/>
</dbReference>
<gene>
    <name evidence="3" type="ORF">I6I53_02840</name>
</gene>
<dbReference type="InterPro" id="IPR036152">
    <property type="entry name" value="Asp/glu_Ase-like_sf"/>
</dbReference>
<protein>
    <submittedName>
        <fullName evidence="3">Asparaginase</fullName>
    </submittedName>
</protein>
<reference evidence="3 4" key="1">
    <citation type="submission" date="2021-01" db="EMBL/GenBank/DDBJ databases">
        <title>FDA dAtabase for Regulatory Grade micrObial Sequences (FDA-ARGOS): Supporting development and validation of Infectious Disease Dx tests.</title>
        <authorList>
            <person name="Sproer C."/>
            <person name="Gronow S."/>
            <person name="Severitt S."/>
            <person name="Schroder I."/>
            <person name="Tallon L."/>
            <person name="Sadzewicz L."/>
            <person name="Zhao X."/>
            <person name="Boylan J."/>
            <person name="Ott S."/>
            <person name="Bowen H."/>
            <person name="Vavikolanu K."/>
            <person name="Mehta A."/>
            <person name="Aluvathingal J."/>
            <person name="Nadendla S."/>
            <person name="Lowell S."/>
            <person name="Myers T."/>
            <person name="Yan Y."/>
            <person name="Sichtig H."/>
        </authorList>
    </citation>
    <scope>NUCLEOTIDE SEQUENCE [LARGE SCALE GENOMIC DNA]</scope>
    <source>
        <strain evidence="3 4">FDAARGOS_1096</strain>
    </source>
</reference>
<dbReference type="PIRSF" id="PIRSF500176">
    <property type="entry name" value="L_ASNase"/>
    <property type="match status" value="1"/>
</dbReference>
<dbReference type="InterPro" id="IPR006034">
    <property type="entry name" value="Asparaginase/glutaminase-like"/>
</dbReference>